<feature type="domain" description="AAA" evidence="1">
    <location>
        <begin position="17"/>
        <end position="133"/>
    </location>
</feature>
<evidence type="ECO:0000313" key="3">
    <source>
        <dbReference type="EMBL" id="GAK35634.1"/>
    </source>
</evidence>
<comment type="caution">
    <text evidence="3">The sequence shown here is derived from an EMBL/GenBank/DDBJ whole genome shotgun (WGS) entry which is preliminary data.</text>
</comment>
<dbReference type="Proteomes" id="UP000027601">
    <property type="component" value="Unassembled WGS sequence"/>
</dbReference>
<dbReference type="Pfam" id="PF13635">
    <property type="entry name" value="DUF4143"/>
    <property type="match status" value="1"/>
</dbReference>
<keyword evidence="4" id="KW-1185">Reference proteome</keyword>
<dbReference type="AlphaFoldDB" id="A0A069D646"/>
<dbReference type="STRING" id="1121097.GCA_000428125_01347"/>
<evidence type="ECO:0000259" key="1">
    <source>
        <dbReference type="Pfam" id="PF13173"/>
    </source>
</evidence>
<dbReference type="OrthoDB" id="9778168at2"/>
<dbReference type="EMBL" id="BAJS01000002">
    <property type="protein sequence ID" value="GAK35634.1"/>
    <property type="molecule type" value="Genomic_DNA"/>
</dbReference>
<dbReference type="PANTHER" id="PTHR43566">
    <property type="entry name" value="CONSERVED PROTEIN"/>
    <property type="match status" value="1"/>
</dbReference>
<dbReference type="PANTHER" id="PTHR43566:SF2">
    <property type="entry name" value="DUF4143 DOMAIN-CONTAINING PROTEIN"/>
    <property type="match status" value="1"/>
</dbReference>
<dbReference type="eggNOG" id="COG1373">
    <property type="taxonomic scope" value="Bacteria"/>
</dbReference>
<dbReference type="InterPro" id="IPR041682">
    <property type="entry name" value="AAA_14"/>
</dbReference>
<feature type="domain" description="DUF4143" evidence="2">
    <location>
        <begin position="175"/>
        <end position="334"/>
    </location>
</feature>
<organism evidence="3 4">
    <name type="scientific">Bacteroides graminisolvens DSM 19988 = JCM 15093</name>
    <dbReference type="NCBI Taxonomy" id="1121097"/>
    <lineage>
        <taxon>Bacteria</taxon>
        <taxon>Pseudomonadati</taxon>
        <taxon>Bacteroidota</taxon>
        <taxon>Bacteroidia</taxon>
        <taxon>Bacteroidales</taxon>
        <taxon>Bacteroidaceae</taxon>
        <taxon>Bacteroides</taxon>
    </lineage>
</organism>
<name>A0A069D646_9BACE</name>
<accession>A0A069D646</accession>
<sequence>MIERILKTKLLEMAAKYPIVTVTGPRQSGKSTLLKASFPDYQYVSLEDPDMRLFATDDPRGFLATYPDKTIIDEVQRVPSLFSYIQTHSDKENKEGMYMLAGSHNFLLMENVNQSLAGRTAVLKLLPFSHHEMSLGNILPTAVDEEIFKGAYPRIYDKDIAPVDYYPYYIQTYVERDVRLMKNIGDLSKFIRFIKLCAGRIGQLLNLSSLANECGIAVSTISTWISILEASYICYLLKPDHNNYAKRLVKTPKLYFYDTGLACSLLDIRSPEQVSTHFLRGGLFENLVINEFIKEAYNKGEEPNLTFWRDSTGNEVDLLRTMEGKQYAYEIKSGATYSSDFFKGISKWAKLSGATPEQCFAIYTGDKNMKTSQGEVFCFYQFAQTLGLKCKS</sequence>
<dbReference type="SUPFAM" id="SSF52540">
    <property type="entry name" value="P-loop containing nucleoside triphosphate hydrolases"/>
    <property type="match status" value="1"/>
</dbReference>
<dbReference type="RefSeq" id="WP_024995737.1">
    <property type="nucleotide sequence ID" value="NZ_BAJS01000002.1"/>
</dbReference>
<protein>
    <submittedName>
        <fullName evidence="3">AAA+ superfamily protein</fullName>
    </submittedName>
</protein>
<dbReference type="SUPFAM" id="SSF52980">
    <property type="entry name" value="Restriction endonuclease-like"/>
    <property type="match status" value="1"/>
</dbReference>
<evidence type="ECO:0000259" key="2">
    <source>
        <dbReference type="Pfam" id="PF13635"/>
    </source>
</evidence>
<proteinExistence type="predicted"/>
<dbReference type="InterPro" id="IPR027417">
    <property type="entry name" value="P-loop_NTPase"/>
</dbReference>
<reference evidence="3 4" key="1">
    <citation type="journal article" date="2015" name="Microbes Environ.">
        <title>Distribution and evolution of nitrogen fixation genes in the phylum bacteroidetes.</title>
        <authorList>
            <person name="Inoue J."/>
            <person name="Oshima K."/>
            <person name="Suda W."/>
            <person name="Sakamoto M."/>
            <person name="Iino T."/>
            <person name="Noda S."/>
            <person name="Hongoh Y."/>
            <person name="Hattori M."/>
            <person name="Ohkuma M."/>
        </authorList>
    </citation>
    <scope>NUCLEOTIDE SEQUENCE [LARGE SCALE GENOMIC DNA]</scope>
    <source>
        <strain evidence="3 4">JCM 15093</strain>
    </source>
</reference>
<evidence type="ECO:0000313" key="4">
    <source>
        <dbReference type="Proteomes" id="UP000027601"/>
    </source>
</evidence>
<dbReference type="InterPro" id="IPR025420">
    <property type="entry name" value="DUF4143"/>
</dbReference>
<dbReference type="Pfam" id="PF13173">
    <property type="entry name" value="AAA_14"/>
    <property type="match status" value="1"/>
</dbReference>
<dbReference type="InterPro" id="IPR011335">
    <property type="entry name" value="Restrct_endonuc-II-like"/>
</dbReference>
<gene>
    <name evidence="3" type="ORF">JCM15093_740</name>
</gene>